<dbReference type="InterPro" id="IPR003356">
    <property type="entry name" value="DNA_methylase_A-5"/>
</dbReference>
<dbReference type="SUPFAM" id="SSF53335">
    <property type="entry name" value="S-adenosyl-L-methionine-dependent methyltransferases"/>
    <property type="match status" value="1"/>
</dbReference>
<dbReference type="Pfam" id="PF12161">
    <property type="entry name" value="HsdM_N"/>
    <property type="match status" value="1"/>
</dbReference>
<dbReference type="PROSITE" id="PS00092">
    <property type="entry name" value="N6_MTASE"/>
    <property type="match status" value="1"/>
</dbReference>
<gene>
    <name evidence="10" type="ORF">GCM10023313_31190</name>
</gene>
<sequence>MSDINEIEKTLWAAADKLRSNMDAAEYKHIVLGLIFLKYISDAFAELHQKLNDGQGEFEGADPEDSDEYLAYNVFYVPEKARWTFLRDNAKQPEIGVLIDQAMDSIEKINDSLKGVLPKNYADPDLDKQRLGELIDLISKIGFGGEGHQGKDLLGQVYEYFLGMFADAEGKNGGQFYTPQSIVKLLVEMLEPYKGRIYDGCCGSGGMFVQSEKFIENHQGKIGDLSIYGQESNPTTVKLAKMNLAIRGIDANIQFGDTFTNDLHPDLKADYIIANPPFNISDWKGEQLRDDVRWKYGTPPVGNANYAWLQHFIHKLSPNGTAGIVLANGSMNSNTGSEGEIRKNMIEAGLVDCMVTLPANLFYNTTIAASLWFLTKNKTNNGFRKRENEILFIDARKMGKMINRRNRVLRDGSNDDINEIKTITDTYHKWRNVNDGYADTPGFCKAATLDEVRLNNYVLTPSRYVGTEDEQIDAMPFEEKMQVLTAKLAEQFAKDTELEIAIRRSLKEIGYEF</sequence>
<dbReference type="EC" id="2.1.1.72" evidence="2"/>
<keyword evidence="5" id="KW-0949">S-adenosyl-L-methionine</keyword>
<keyword evidence="3 10" id="KW-0489">Methyltransferase</keyword>
<evidence type="ECO:0000259" key="8">
    <source>
        <dbReference type="Pfam" id="PF02384"/>
    </source>
</evidence>
<keyword evidence="4" id="KW-0808">Transferase</keyword>
<evidence type="ECO:0000313" key="11">
    <source>
        <dbReference type="Proteomes" id="UP001501436"/>
    </source>
</evidence>
<dbReference type="Gene3D" id="3.40.50.150">
    <property type="entry name" value="Vaccinia Virus protein VP39"/>
    <property type="match status" value="1"/>
</dbReference>
<dbReference type="GO" id="GO:0008168">
    <property type="term" value="F:methyltransferase activity"/>
    <property type="evidence" value="ECO:0007669"/>
    <property type="project" value="UniProtKB-KW"/>
</dbReference>
<dbReference type="InterPro" id="IPR022749">
    <property type="entry name" value="D12N6_MeTrfase_N"/>
</dbReference>
<dbReference type="PANTHER" id="PTHR42998">
    <property type="entry name" value="TYPE I RESTRICTION ENZYME HINDVIIP M PROTEIN-RELATED"/>
    <property type="match status" value="1"/>
</dbReference>
<dbReference type="GO" id="GO:0032259">
    <property type="term" value="P:methylation"/>
    <property type="evidence" value="ECO:0007669"/>
    <property type="project" value="UniProtKB-KW"/>
</dbReference>
<organism evidence="10 11">
    <name type="scientific">Mucilaginibacter defluvii</name>
    <dbReference type="NCBI Taxonomy" id="1196019"/>
    <lineage>
        <taxon>Bacteria</taxon>
        <taxon>Pseudomonadati</taxon>
        <taxon>Bacteroidota</taxon>
        <taxon>Sphingobacteriia</taxon>
        <taxon>Sphingobacteriales</taxon>
        <taxon>Sphingobacteriaceae</taxon>
        <taxon>Mucilaginibacter</taxon>
    </lineage>
</organism>
<evidence type="ECO:0000259" key="9">
    <source>
        <dbReference type="Pfam" id="PF12161"/>
    </source>
</evidence>
<evidence type="ECO:0000256" key="2">
    <source>
        <dbReference type="ARBA" id="ARBA00011900"/>
    </source>
</evidence>
<dbReference type="Gene3D" id="1.20.1260.30">
    <property type="match status" value="1"/>
</dbReference>
<evidence type="ECO:0000313" key="10">
    <source>
        <dbReference type="EMBL" id="GAA4924546.1"/>
    </source>
</evidence>
<feature type="domain" description="DNA methylase adenine-specific" evidence="8">
    <location>
        <begin position="151"/>
        <end position="471"/>
    </location>
</feature>
<comment type="catalytic activity">
    <reaction evidence="7">
        <text>a 2'-deoxyadenosine in DNA + S-adenosyl-L-methionine = an N(6)-methyl-2'-deoxyadenosine in DNA + S-adenosyl-L-homocysteine + H(+)</text>
        <dbReference type="Rhea" id="RHEA:15197"/>
        <dbReference type="Rhea" id="RHEA-COMP:12418"/>
        <dbReference type="Rhea" id="RHEA-COMP:12419"/>
        <dbReference type="ChEBI" id="CHEBI:15378"/>
        <dbReference type="ChEBI" id="CHEBI:57856"/>
        <dbReference type="ChEBI" id="CHEBI:59789"/>
        <dbReference type="ChEBI" id="CHEBI:90615"/>
        <dbReference type="ChEBI" id="CHEBI:90616"/>
        <dbReference type="EC" id="2.1.1.72"/>
    </reaction>
</comment>
<dbReference type="Proteomes" id="UP001501436">
    <property type="component" value="Unassembled WGS sequence"/>
</dbReference>
<evidence type="ECO:0000256" key="5">
    <source>
        <dbReference type="ARBA" id="ARBA00022691"/>
    </source>
</evidence>
<dbReference type="InterPro" id="IPR038333">
    <property type="entry name" value="T1MK-like_N_sf"/>
</dbReference>
<evidence type="ECO:0000256" key="7">
    <source>
        <dbReference type="ARBA" id="ARBA00047942"/>
    </source>
</evidence>
<comment type="similarity">
    <text evidence="1">Belongs to the N(4)/N(6)-methyltransferase family.</text>
</comment>
<reference evidence="11" key="1">
    <citation type="journal article" date="2019" name="Int. J. Syst. Evol. Microbiol.">
        <title>The Global Catalogue of Microorganisms (GCM) 10K type strain sequencing project: providing services to taxonomists for standard genome sequencing and annotation.</title>
        <authorList>
            <consortium name="The Broad Institute Genomics Platform"/>
            <consortium name="The Broad Institute Genome Sequencing Center for Infectious Disease"/>
            <person name="Wu L."/>
            <person name="Ma J."/>
        </authorList>
    </citation>
    <scope>NUCLEOTIDE SEQUENCE [LARGE SCALE GENOMIC DNA]</scope>
    <source>
        <strain evidence="11">JCM 18283</strain>
    </source>
</reference>
<dbReference type="PANTHER" id="PTHR42998:SF1">
    <property type="entry name" value="TYPE I RESTRICTION ENZYME HINDI METHYLASE SUBUNIT"/>
    <property type="match status" value="1"/>
</dbReference>
<dbReference type="Pfam" id="PF02384">
    <property type="entry name" value="N6_Mtase"/>
    <property type="match status" value="1"/>
</dbReference>
<keyword evidence="11" id="KW-1185">Reference proteome</keyword>
<feature type="domain" description="N6 adenine-specific DNA methyltransferase N-terminal" evidence="9">
    <location>
        <begin position="7"/>
        <end position="138"/>
    </location>
</feature>
<dbReference type="InterPro" id="IPR052916">
    <property type="entry name" value="Type-I_RE_MTase_Subunit"/>
</dbReference>
<accession>A0ABP9G711</accession>
<evidence type="ECO:0000256" key="1">
    <source>
        <dbReference type="ARBA" id="ARBA00006594"/>
    </source>
</evidence>
<keyword evidence="6" id="KW-0680">Restriction system</keyword>
<dbReference type="EMBL" id="BAABJI010000002">
    <property type="protein sequence ID" value="GAA4924546.1"/>
    <property type="molecule type" value="Genomic_DNA"/>
</dbReference>
<evidence type="ECO:0000256" key="3">
    <source>
        <dbReference type="ARBA" id="ARBA00022603"/>
    </source>
</evidence>
<evidence type="ECO:0000256" key="6">
    <source>
        <dbReference type="ARBA" id="ARBA00022747"/>
    </source>
</evidence>
<dbReference type="InterPro" id="IPR029063">
    <property type="entry name" value="SAM-dependent_MTases_sf"/>
</dbReference>
<dbReference type="RefSeq" id="WP_345332315.1">
    <property type="nucleotide sequence ID" value="NZ_BAABJI010000002.1"/>
</dbReference>
<evidence type="ECO:0000256" key="4">
    <source>
        <dbReference type="ARBA" id="ARBA00022679"/>
    </source>
</evidence>
<dbReference type="InterPro" id="IPR002052">
    <property type="entry name" value="DNA_methylase_N6_adenine_CS"/>
</dbReference>
<dbReference type="PRINTS" id="PR00507">
    <property type="entry name" value="N12N6MTFRASE"/>
</dbReference>
<name>A0ABP9G711_9SPHI</name>
<protein>
    <recommendedName>
        <fullName evidence="2">site-specific DNA-methyltransferase (adenine-specific)</fullName>
        <ecNumber evidence="2">2.1.1.72</ecNumber>
    </recommendedName>
</protein>
<comment type="caution">
    <text evidence="10">The sequence shown here is derived from an EMBL/GenBank/DDBJ whole genome shotgun (WGS) entry which is preliminary data.</text>
</comment>
<proteinExistence type="inferred from homology"/>